<proteinExistence type="predicted"/>
<dbReference type="EMBL" id="JAGSOY010000084">
    <property type="protein sequence ID" value="MBU2713513.1"/>
    <property type="molecule type" value="Genomic_DNA"/>
</dbReference>
<dbReference type="RefSeq" id="WP_215821799.1">
    <property type="nucleotide sequence ID" value="NZ_JAGSOY010000084.1"/>
</dbReference>
<gene>
    <name evidence="1" type="ORF">KCG35_20850</name>
</gene>
<evidence type="ECO:0000313" key="2">
    <source>
        <dbReference type="Proteomes" id="UP000690515"/>
    </source>
</evidence>
<evidence type="ECO:0000313" key="1">
    <source>
        <dbReference type="EMBL" id="MBU2713513.1"/>
    </source>
</evidence>
<sequence>MNWQDSSSSVGTVEASVALTQLKVLIDFNNQYVYQGLRGYLNEILMTDNAQTYCQNSGYDNLNECYLREGLFLPDTGLEEHNKLTFSLVCENLQGKEGFTTRYITSQNGKAIDMINGPYLISFNLPGHIAKNLNGQLLKVLAKERANNTLEYTPVDYQLKAGDRCSIEASPNSMGAIINVKFENPTK</sequence>
<protein>
    <submittedName>
        <fullName evidence="1">Uncharacterized protein</fullName>
    </submittedName>
</protein>
<keyword evidence="2" id="KW-1185">Reference proteome</keyword>
<organism evidence="1 2">
    <name type="scientific">Zooshikella harenae</name>
    <dbReference type="NCBI Taxonomy" id="2827238"/>
    <lineage>
        <taxon>Bacteria</taxon>
        <taxon>Pseudomonadati</taxon>
        <taxon>Pseudomonadota</taxon>
        <taxon>Gammaproteobacteria</taxon>
        <taxon>Oceanospirillales</taxon>
        <taxon>Zooshikellaceae</taxon>
        <taxon>Zooshikella</taxon>
    </lineage>
</organism>
<accession>A0ABS5ZHG9</accession>
<name>A0ABS5ZHG9_9GAMM</name>
<comment type="caution">
    <text evidence="1">The sequence shown here is derived from an EMBL/GenBank/DDBJ whole genome shotgun (WGS) entry which is preliminary data.</text>
</comment>
<reference evidence="1 2" key="1">
    <citation type="submission" date="2021-04" db="EMBL/GenBank/DDBJ databases">
        <authorList>
            <person name="Pira H."/>
            <person name="Risdian C."/>
            <person name="Wink J."/>
        </authorList>
    </citation>
    <scope>NUCLEOTIDE SEQUENCE [LARGE SCALE GENOMIC DNA]</scope>
    <source>
        <strain evidence="1 2">WH53</strain>
    </source>
</reference>
<dbReference type="Proteomes" id="UP000690515">
    <property type="component" value="Unassembled WGS sequence"/>
</dbReference>